<feature type="non-terminal residue" evidence="1">
    <location>
        <position position="1"/>
    </location>
</feature>
<accession>A0ACA9NCA9</accession>
<sequence length="99" mass="11638">IMDEQINEQVNEQMNEQINEQMSEPINELAQLPEKFDQLMKRTSTIDDTLIEAYREPEINPRELASNPLENDSVKLSTNEINVAYKKILVKKKRYKILC</sequence>
<protein>
    <submittedName>
        <fullName evidence="1">3143_t:CDS:1</fullName>
    </submittedName>
</protein>
<evidence type="ECO:0000313" key="1">
    <source>
        <dbReference type="EMBL" id="CAG8637854.1"/>
    </source>
</evidence>
<gene>
    <name evidence="1" type="ORF">RPERSI_LOCUS7357</name>
</gene>
<name>A0ACA9NCA9_9GLOM</name>
<reference evidence="1" key="1">
    <citation type="submission" date="2021-06" db="EMBL/GenBank/DDBJ databases">
        <authorList>
            <person name="Kallberg Y."/>
            <person name="Tangrot J."/>
            <person name="Rosling A."/>
        </authorList>
    </citation>
    <scope>NUCLEOTIDE SEQUENCE</scope>
    <source>
        <strain evidence="1">MA461A</strain>
    </source>
</reference>
<organism evidence="1 2">
    <name type="scientific">Racocetra persica</name>
    <dbReference type="NCBI Taxonomy" id="160502"/>
    <lineage>
        <taxon>Eukaryota</taxon>
        <taxon>Fungi</taxon>
        <taxon>Fungi incertae sedis</taxon>
        <taxon>Mucoromycota</taxon>
        <taxon>Glomeromycotina</taxon>
        <taxon>Glomeromycetes</taxon>
        <taxon>Diversisporales</taxon>
        <taxon>Gigasporaceae</taxon>
        <taxon>Racocetra</taxon>
    </lineage>
</organism>
<proteinExistence type="predicted"/>
<dbReference type="EMBL" id="CAJVQC010012398">
    <property type="protein sequence ID" value="CAG8637854.1"/>
    <property type="molecule type" value="Genomic_DNA"/>
</dbReference>
<keyword evidence="2" id="KW-1185">Reference proteome</keyword>
<evidence type="ECO:0000313" key="2">
    <source>
        <dbReference type="Proteomes" id="UP000789920"/>
    </source>
</evidence>
<dbReference type="Proteomes" id="UP000789920">
    <property type="component" value="Unassembled WGS sequence"/>
</dbReference>
<comment type="caution">
    <text evidence="1">The sequence shown here is derived from an EMBL/GenBank/DDBJ whole genome shotgun (WGS) entry which is preliminary data.</text>
</comment>